<dbReference type="CDD" id="cd03408">
    <property type="entry name" value="SPFH_like_u1"/>
    <property type="match status" value="1"/>
</dbReference>
<evidence type="ECO:0000313" key="2">
    <source>
        <dbReference type="EMBL" id="GAA4129192.1"/>
    </source>
</evidence>
<protein>
    <submittedName>
        <fullName evidence="2">SPFH domain-containing protein</fullName>
    </submittedName>
</protein>
<feature type="compositionally biased region" description="Pro residues" evidence="1">
    <location>
        <begin position="340"/>
        <end position="363"/>
    </location>
</feature>
<evidence type="ECO:0000256" key="1">
    <source>
        <dbReference type="SAM" id="MobiDB-lite"/>
    </source>
</evidence>
<keyword evidence="3" id="KW-1185">Reference proteome</keyword>
<dbReference type="Proteomes" id="UP001501495">
    <property type="component" value="Unassembled WGS sequence"/>
</dbReference>
<feature type="region of interest" description="Disordered" evidence="1">
    <location>
        <begin position="336"/>
        <end position="380"/>
    </location>
</feature>
<dbReference type="PANTHER" id="PTHR37826">
    <property type="entry name" value="FLOTILLIN BAND_7_5 DOMAIN PROTEIN"/>
    <property type="match status" value="1"/>
</dbReference>
<evidence type="ECO:0000313" key="3">
    <source>
        <dbReference type="Proteomes" id="UP001501495"/>
    </source>
</evidence>
<feature type="compositionally biased region" description="Low complexity" evidence="1">
    <location>
        <begin position="364"/>
        <end position="380"/>
    </location>
</feature>
<dbReference type="RefSeq" id="WP_344735431.1">
    <property type="nucleotide sequence ID" value="NZ_BAAAZH010000035.1"/>
</dbReference>
<dbReference type="EMBL" id="BAAAZH010000035">
    <property type="protein sequence ID" value="GAA4129192.1"/>
    <property type="molecule type" value="Genomic_DNA"/>
</dbReference>
<comment type="caution">
    <text evidence="2">The sequence shown here is derived from an EMBL/GenBank/DDBJ whole genome shotgun (WGS) entry which is preliminary data.</text>
</comment>
<gene>
    <name evidence="2" type="ORF">GCM10022215_41390</name>
</gene>
<proteinExistence type="predicted"/>
<reference evidence="3" key="1">
    <citation type="journal article" date="2019" name="Int. J. Syst. Evol. Microbiol.">
        <title>The Global Catalogue of Microorganisms (GCM) 10K type strain sequencing project: providing services to taxonomists for standard genome sequencing and annotation.</title>
        <authorList>
            <consortium name="The Broad Institute Genomics Platform"/>
            <consortium name="The Broad Institute Genome Sequencing Center for Infectious Disease"/>
            <person name="Wu L."/>
            <person name="Ma J."/>
        </authorList>
    </citation>
    <scope>NUCLEOTIDE SEQUENCE [LARGE SCALE GENOMIC DNA]</scope>
    <source>
        <strain evidence="3">JCM 16703</strain>
    </source>
</reference>
<name>A0ABP7Y1S8_9ACTN</name>
<dbReference type="InterPro" id="IPR033880">
    <property type="entry name" value="SPFH_YdjI"/>
</dbReference>
<dbReference type="PANTHER" id="PTHR37826:SF2">
    <property type="entry name" value="ZINC-RIBBON DOMAIN-CONTAINING PROTEIN"/>
    <property type="match status" value="1"/>
</dbReference>
<accession>A0ABP7Y1S8</accession>
<organism evidence="2 3">
    <name type="scientific">Nocardioides fonticola</name>
    <dbReference type="NCBI Taxonomy" id="450363"/>
    <lineage>
        <taxon>Bacteria</taxon>
        <taxon>Bacillati</taxon>
        <taxon>Actinomycetota</taxon>
        <taxon>Actinomycetes</taxon>
        <taxon>Propionibacteriales</taxon>
        <taxon>Nocardioidaceae</taxon>
        <taxon>Nocardioides</taxon>
    </lineage>
</organism>
<sequence>MGLIQAVAGAIGGTLADQWVDFYGVPAGIGATAALFPAVQQGQNAGRGSNTRGSDGVITKGSKIIIPPGYGLVLLQDGAFTGFAAEPGAYIWDSDEAASQSIFTGGGLVDSIIKQSWERFKFGGRPSSQQTAVFVSLKELPNNKFGTQSEIYWDDAFLNTQVGAITRGTYTLKITDPLTFIRNFVPADVINGRSTFDFTDMDNPAGEQLFNEVVGSLAPAFSMYTNDPAKGNRIAKLQQDSIGFAQSLSAAVEQNYQWRTDRGLEIVKTAIIAIEYDAATRELLAKVQRADALSGARGNSNLQASVAAGIESAGENAGPAGLIGMGVGVGGLGLGGLQQPVPPTTPPAPPAAPAAPATPPAPAAPSGAAPAAADPAAAPAATSAADPMAALTRAKEMLDAGLITQADYDAVKAKALGL</sequence>